<reference evidence="2" key="1">
    <citation type="journal article" date="2019" name="Int. J. Syst. Evol. Microbiol.">
        <title>The Global Catalogue of Microorganisms (GCM) 10K type strain sequencing project: providing services to taxonomists for standard genome sequencing and annotation.</title>
        <authorList>
            <consortium name="The Broad Institute Genomics Platform"/>
            <consortium name="The Broad Institute Genome Sequencing Center for Infectious Disease"/>
            <person name="Wu L."/>
            <person name="Ma J."/>
        </authorList>
    </citation>
    <scope>NUCLEOTIDE SEQUENCE [LARGE SCALE GENOMIC DNA]</scope>
    <source>
        <strain evidence="2">KCTC 13128</strain>
    </source>
</reference>
<dbReference type="EMBL" id="JBHRSA010000041">
    <property type="protein sequence ID" value="MFC3040630.1"/>
    <property type="molecule type" value="Genomic_DNA"/>
</dbReference>
<organism evidence="1 2">
    <name type="scientific">Virgibacillus xinjiangensis</name>
    <dbReference type="NCBI Taxonomy" id="393090"/>
    <lineage>
        <taxon>Bacteria</taxon>
        <taxon>Bacillati</taxon>
        <taxon>Bacillota</taxon>
        <taxon>Bacilli</taxon>
        <taxon>Bacillales</taxon>
        <taxon>Bacillaceae</taxon>
        <taxon>Virgibacillus</taxon>
    </lineage>
</organism>
<sequence length="104" mass="12309">MEEITEKKAKFLRVLSPKLYRFLTSQLEEQFHIHSYDIQLEGIQEENGILVILQYGEGFTHVEEEVFSMDEIEQEGEDLQDFVQRTGEACREVMIADYYKMVKP</sequence>
<keyword evidence="2" id="KW-1185">Reference proteome</keyword>
<accession>A0ABV7CWU4</accession>
<evidence type="ECO:0000313" key="2">
    <source>
        <dbReference type="Proteomes" id="UP001595279"/>
    </source>
</evidence>
<comment type="caution">
    <text evidence="1">The sequence shown here is derived from an EMBL/GenBank/DDBJ whole genome shotgun (WGS) entry which is preliminary data.</text>
</comment>
<dbReference type="RefSeq" id="WP_390272039.1">
    <property type="nucleotide sequence ID" value="NZ_JBHRSA010000041.1"/>
</dbReference>
<evidence type="ECO:0000313" key="1">
    <source>
        <dbReference type="EMBL" id="MFC3040630.1"/>
    </source>
</evidence>
<protein>
    <submittedName>
        <fullName evidence="1">Uncharacterized protein</fullName>
    </submittedName>
</protein>
<gene>
    <name evidence="1" type="ORF">ACFOGI_10265</name>
</gene>
<dbReference type="Proteomes" id="UP001595279">
    <property type="component" value="Unassembled WGS sequence"/>
</dbReference>
<name>A0ABV7CWU4_9BACI</name>
<proteinExistence type="predicted"/>